<feature type="transmembrane region" description="Helical" evidence="1">
    <location>
        <begin position="65"/>
        <end position="83"/>
    </location>
</feature>
<keyword evidence="1" id="KW-1133">Transmembrane helix</keyword>
<feature type="transmembrane region" description="Helical" evidence="1">
    <location>
        <begin position="221"/>
        <end position="241"/>
    </location>
</feature>
<evidence type="ECO:0000313" key="2">
    <source>
        <dbReference type="EMBL" id="VYT10846.1"/>
    </source>
</evidence>
<dbReference type="EMBL" id="CACRST010000017">
    <property type="protein sequence ID" value="VYT10846.1"/>
    <property type="molecule type" value="Genomic_DNA"/>
</dbReference>
<dbReference type="InterPro" id="IPR045723">
    <property type="entry name" value="DUF6077"/>
</dbReference>
<sequence length="343" mass="38333">MEIVIKGALALFWLIVIPAAVGIPFTGKKHLSFPEVFLSGYLILFSVMELLTLVMIYWKVPLHSLTAVYGCVGGGLTVFGIFYMKRKKERVFVFAETKEKPTVYFWMAVAVILIQVAMCAALAHMDADDCFYVGAATTDVYTDTIFQVDPYRGSDYFTLPKRYILSPFPVFLAVISQLSAGLHPAIMAHVVFPVIFLPMAYMVQALLAEKWFPKDRKARDIYLLLAACLCSFSGYSVYNAGNFQMVRIWQGKAVLAAILLPLLIWICISLLLEKEPERPWYLLVLANISCCLVSSMGIILAPLLTGCFLLLSLILRRDLKRAAKGLLCCLPSFVFGVIYIMIG</sequence>
<proteinExistence type="predicted"/>
<feature type="transmembrane region" description="Helical" evidence="1">
    <location>
        <begin position="253"/>
        <end position="272"/>
    </location>
</feature>
<keyword evidence="1" id="KW-0472">Membrane</keyword>
<feature type="transmembrane region" description="Helical" evidence="1">
    <location>
        <begin position="38"/>
        <end position="58"/>
    </location>
</feature>
<dbReference type="RefSeq" id="WP_156354175.1">
    <property type="nucleotide sequence ID" value="NZ_CACRST010000017.1"/>
</dbReference>
<dbReference type="Pfam" id="PF19554">
    <property type="entry name" value="DUF6077"/>
    <property type="match status" value="1"/>
</dbReference>
<feature type="transmembrane region" description="Helical" evidence="1">
    <location>
        <begin position="103"/>
        <end position="123"/>
    </location>
</feature>
<protein>
    <submittedName>
        <fullName evidence="2">Uncharacterized protein</fullName>
    </submittedName>
</protein>
<feature type="transmembrane region" description="Helical" evidence="1">
    <location>
        <begin position="170"/>
        <end position="201"/>
    </location>
</feature>
<feature type="transmembrane region" description="Helical" evidence="1">
    <location>
        <begin position="323"/>
        <end position="342"/>
    </location>
</feature>
<keyword evidence="1" id="KW-0812">Transmembrane</keyword>
<dbReference type="AlphaFoldDB" id="A0A6N2U5T7"/>
<accession>A0A6N2U5T7</accession>
<organism evidence="2">
    <name type="scientific">Blautia glucerasea</name>
    <dbReference type="NCBI Taxonomy" id="536633"/>
    <lineage>
        <taxon>Bacteria</taxon>
        <taxon>Bacillati</taxon>
        <taxon>Bacillota</taxon>
        <taxon>Clostridia</taxon>
        <taxon>Lachnospirales</taxon>
        <taxon>Lachnospiraceae</taxon>
        <taxon>Blautia</taxon>
    </lineage>
</organism>
<gene>
    <name evidence="2" type="ORF">BGLFYP119_01833</name>
</gene>
<evidence type="ECO:0000256" key="1">
    <source>
        <dbReference type="SAM" id="Phobius"/>
    </source>
</evidence>
<name>A0A6N2U5T7_9FIRM</name>
<reference evidence="2" key="1">
    <citation type="submission" date="2019-11" db="EMBL/GenBank/DDBJ databases">
        <authorList>
            <person name="Feng L."/>
        </authorList>
    </citation>
    <scope>NUCLEOTIDE SEQUENCE</scope>
    <source>
        <strain evidence="2">BgluceraseaLFYP119</strain>
    </source>
</reference>
<feature type="transmembrane region" description="Helical" evidence="1">
    <location>
        <begin position="284"/>
        <end position="311"/>
    </location>
</feature>